<organism evidence="2 3">
    <name type="scientific">Buttiauxella gaviniae ATCC 51604</name>
    <dbReference type="NCBI Taxonomy" id="1354253"/>
    <lineage>
        <taxon>Bacteria</taxon>
        <taxon>Pseudomonadati</taxon>
        <taxon>Pseudomonadota</taxon>
        <taxon>Gammaproteobacteria</taxon>
        <taxon>Enterobacterales</taxon>
        <taxon>Enterobacteriaceae</taxon>
        <taxon>Buttiauxella</taxon>
    </lineage>
</organism>
<dbReference type="RefSeq" id="WP_064518828.1">
    <property type="nucleotide sequence ID" value="NZ_LXEP01000044.1"/>
</dbReference>
<dbReference type="Pfam" id="PF18840">
    <property type="entry name" value="LPD25"/>
    <property type="match status" value="1"/>
</dbReference>
<dbReference type="Proteomes" id="UP000078504">
    <property type="component" value="Unassembled WGS sequence"/>
</dbReference>
<evidence type="ECO:0000259" key="1">
    <source>
        <dbReference type="Pfam" id="PF18840"/>
    </source>
</evidence>
<comment type="caution">
    <text evidence="2">The sequence shown here is derived from an EMBL/GenBank/DDBJ whole genome shotgun (WGS) entry which is preliminary data.</text>
</comment>
<evidence type="ECO:0000313" key="2">
    <source>
        <dbReference type="EMBL" id="OAT17097.1"/>
    </source>
</evidence>
<accession>A0A1B7HN95</accession>
<dbReference type="PATRIC" id="fig|1354253.4.peg.4456"/>
<dbReference type="AlphaFoldDB" id="A0A1B7HN95"/>
<gene>
    <name evidence="2" type="ORF">M977_04343</name>
</gene>
<dbReference type="InterPro" id="IPR041045">
    <property type="entry name" value="LPD25"/>
</dbReference>
<sequence length="360" mass="39653">MTKTKFFSILAKMVANGFNTNGAKAEVVTYFAGNTDLCIVVEETSGKFKRVSFHREPKAAADLCEKMNKWIVRFNMQQVEEVVEVETVTPDAVTTLAVAINDLPNVEVMVSSEVLKAAVAACPGDVEQQINKVVELWKAKLVGMPNDHIKTSLESALDALVKGIEAINTPVTPVTPAPIFPVSVLVHWSESGEFKGEEVHYTFEEFERKAKNAAALAGSGMGYDKTKITVIFNNGAEYGCRLDLAADDTQSFQVHAQQMIAYSKTEKGAAYYTQVGLMDCVAFLETIDFNIQREPTKQDEFHTQYADLMQTVEESSYLMKLRLFCDVTGQDPKVAELMLEKSGGFLLGAIKLHRGANHAS</sequence>
<evidence type="ECO:0000313" key="3">
    <source>
        <dbReference type="Proteomes" id="UP000078504"/>
    </source>
</evidence>
<feature type="domain" description="Large polyvalent protein associated" evidence="1">
    <location>
        <begin position="181"/>
        <end position="264"/>
    </location>
</feature>
<reference evidence="2 3" key="1">
    <citation type="submission" date="2016-04" db="EMBL/GenBank/DDBJ databases">
        <title>ATOL: Assembling a taxonomically balanced genome-scale reconstruction of the evolutionary history of the Enterobacteriaceae.</title>
        <authorList>
            <person name="Plunkett G.III."/>
            <person name="Neeno-Eckwall E.C."/>
            <person name="Glasner J.D."/>
            <person name="Perna N.T."/>
        </authorList>
    </citation>
    <scope>NUCLEOTIDE SEQUENCE [LARGE SCALE GENOMIC DNA]</scope>
    <source>
        <strain evidence="2 3">ATCC 51604</strain>
    </source>
</reference>
<name>A0A1B7HN95_9ENTR</name>
<dbReference type="EMBL" id="LXEP01000044">
    <property type="protein sequence ID" value="OAT17097.1"/>
    <property type="molecule type" value="Genomic_DNA"/>
</dbReference>
<proteinExistence type="predicted"/>
<protein>
    <recommendedName>
        <fullName evidence="1">Large polyvalent protein associated domain-containing protein</fullName>
    </recommendedName>
</protein>